<comment type="caution">
    <text evidence="1">The sequence shown here is derived from an EMBL/GenBank/DDBJ whole genome shotgun (WGS) entry which is preliminary data.</text>
</comment>
<name>A0A081D9Q0_NONUL</name>
<evidence type="ECO:0008006" key="3">
    <source>
        <dbReference type="Google" id="ProtNLM"/>
    </source>
</evidence>
<dbReference type="AlphaFoldDB" id="A0A081D9Q0"/>
<dbReference type="EMBL" id="BBLG01000002">
    <property type="protein sequence ID" value="GAK75646.1"/>
    <property type="molecule type" value="Genomic_DNA"/>
</dbReference>
<proteinExistence type="predicted"/>
<accession>A0A081D9Q0</accession>
<protein>
    <recommendedName>
        <fullName evidence="3">GIY-YIG domain-containing protein</fullName>
    </recommendedName>
</protein>
<reference evidence="1 2" key="1">
    <citation type="journal article" date="2014" name="Genome Announc.">
        <title>Draft Genome Sequences of Marine Flavobacterium Nonlabens Strains NR17, NR24, NR27, NR32, NR33, and Ara13.</title>
        <authorList>
            <person name="Nakanishi M."/>
            <person name="Meirelles P."/>
            <person name="Suzuki R."/>
            <person name="Takatani N."/>
            <person name="Mino S."/>
            <person name="Suda W."/>
            <person name="Oshima K."/>
            <person name="Hattori M."/>
            <person name="Ohkuma M."/>
            <person name="Hosokawa M."/>
            <person name="Miyashita K."/>
            <person name="Thompson F.L."/>
            <person name="Niwa A."/>
            <person name="Sawabe T."/>
            <person name="Sawabe T."/>
        </authorList>
    </citation>
    <scope>NUCLEOTIDE SEQUENCE [LARGE SCALE GENOMIC DNA]</scope>
    <source>
        <strain evidence="2">JCM19296</strain>
    </source>
</reference>
<dbReference type="Proteomes" id="UP000028980">
    <property type="component" value="Unassembled WGS sequence"/>
</dbReference>
<gene>
    <name evidence="1" type="ORF">JCM19296_1238</name>
</gene>
<evidence type="ECO:0000313" key="1">
    <source>
        <dbReference type="EMBL" id="GAK75646.1"/>
    </source>
</evidence>
<organism evidence="1 2">
    <name type="scientific">Nonlabens ulvanivorans</name>
    <name type="common">Persicivirga ulvanivorans</name>
    <dbReference type="NCBI Taxonomy" id="906888"/>
    <lineage>
        <taxon>Bacteria</taxon>
        <taxon>Pseudomonadati</taxon>
        <taxon>Bacteroidota</taxon>
        <taxon>Flavobacteriia</taxon>
        <taxon>Flavobacteriales</taxon>
        <taxon>Flavobacteriaceae</taxon>
        <taxon>Nonlabens</taxon>
    </lineage>
</organism>
<evidence type="ECO:0000313" key="2">
    <source>
        <dbReference type="Proteomes" id="UP000028980"/>
    </source>
</evidence>
<sequence>MNENLIDAVVGQLLDFNTSKPLSHYVIFNGNKIRYSNIPENELGLYAFWLTNNDGIVEKLNRSLEIKGPGNKPYQFTWDWNVKEKNILLYIGKTTTFRSRLSQHLKLKTFTWVVPEDKTSPYKRTTSCQLRSGIEHLLSGNIQPSILGLDFIRKRIQVTYIPLEGLGNRFFAEDLAIGKGKPWFNVDSER</sequence>